<reference evidence="7 8" key="1">
    <citation type="submission" date="2018-08" db="EMBL/GenBank/DDBJ databases">
        <title>Genomic Encyclopedia of Type Strains, Phase IV (KMG-IV): sequencing the most valuable type-strain genomes for metagenomic binning, comparative biology and taxonomic classification.</title>
        <authorList>
            <person name="Goeker M."/>
        </authorList>
    </citation>
    <scope>NUCLEOTIDE SEQUENCE [LARGE SCALE GENOMIC DNA]</scope>
    <source>
        <strain evidence="7 8">DSM 23923</strain>
    </source>
</reference>
<accession>A0A3E0AAM3</accession>
<dbReference type="PANTHER" id="PTHR30457">
    <property type="entry name" value="5'-NUCLEOTIDASE SURE"/>
    <property type="match status" value="1"/>
</dbReference>
<organism evidence="7 8">
    <name type="scientific">Pelolinea submarina</name>
    <dbReference type="NCBI Taxonomy" id="913107"/>
    <lineage>
        <taxon>Bacteria</taxon>
        <taxon>Bacillati</taxon>
        <taxon>Chloroflexota</taxon>
        <taxon>Anaerolineae</taxon>
        <taxon>Anaerolineales</taxon>
        <taxon>Anaerolineaceae</taxon>
        <taxon>Pelolinea</taxon>
    </lineage>
</organism>
<comment type="catalytic activity">
    <reaction evidence="1 5">
        <text>a ribonucleoside 5'-phosphate + H2O = a ribonucleoside + phosphate</text>
        <dbReference type="Rhea" id="RHEA:12484"/>
        <dbReference type="ChEBI" id="CHEBI:15377"/>
        <dbReference type="ChEBI" id="CHEBI:18254"/>
        <dbReference type="ChEBI" id="CHEBI:43474"/>
        <dbReference type="ChEBI" id="CHEBI:58043"/>
        <dbReference type="EC" id="3.1.3.5"/>
    </reaction>
</comment>
<keyword evidence="8" id="KW-1185">Reference proteome</keyword>
<proteinExistence type="inferred from homology"/>
<feature type="binding site" evidence="5">
    <location>
        <position position="14"/>
    </location>
    <ligand>
        <name>a divalent metal cation</name>
        <dbReference type="ChEBI" id="CHEBI:60240"/>
    </ligand>
</feature>
<dbReference type="InterPro" id="IPR030048">
    <property type="entry name" value="SurE"/>
</dbReference>
<comment type="function">
    <text evidence="5">Nucleotidase that shows phosphatase activity on nucleoside 5'-monophosphates.</text>
</comment>
<dbReference type="InterPro" id="IPR002828">
    <property type="entry name" value="SurE-like_Pase/nucleotidase"/>
</dbReference>
<keyword evidence="3 5" id="KW-0479">Metal-binding</keyword>
<dbReference type="Gene3D" id="3.40.1210.10">
    <property type="entry name" value="Survival protein SurE-like phosphatase/nucleotidase"/>
    <property type="match status" value="1"/>
</dbReference>
<dbReference type="RefSeq" id="WP_158674914.1">
    <property type="nucleotide sequence ID" value="NZ_AP018437.1"/>
</dbReference>
<feature type="domain" description="Survival protein SurE-like phosphatase/nucleotidase" evidence="6">
    <location>
        <begin position="8"/>
        <end position="202"/>
    </location>
</feature>
<dbReference type="SUPFAM" id="SSF64167">
    <property type="entry name" value="SurE-like"/>
    <property type="match status" value="1"/>
</dbReference>
<dbReference type="InterPro" id="IPR036523">
    <property type="entry name" value="SurE-like_sf"/>
</dbReference>
<dbReference type="Pfam" id="PF01975">
    <property type="entry name" value="SurE"/>
    <property type="match status" value="1"/>
</dbReference>
<protein>
    <recommendedName>
        <fullName evidence="5">5'-nucleotidase SurE</fullName>
        <ecNumber evidence="5">3.1.3.5</ecNumber>
    </recommendedName>
    <alternativeName>
        <fullName evidence="5">Nucleoside 5'-monophosphate phosphohydrolase</fullName>
    </alternativeName>
</protein>
<evidence type="ECO:0000313" key="7">
    <source>
        <dbReference type="EMBL" id="REG08533.1"/>
    </source>
</evidence>
<dbReference type="AlphaFoldDB" id="A0A3E0AAM3"/>
<dbReference type="HAMAP" id="MF_00060">
    <property type="entry name" value="SurE"/>
    <property type="match status" value="1"/>
</dbReference>
<evidence type="ECO:0000259" key="6">
    <source>
        <dbReference type="Pfam" id="PF01975"/>
    </source>
</evidence>
<feature type="binding site" evidence="5">
    <location>
        <position position="103"/>
    </location>
    <ligand>
        <name>a divalent metal cation</name>
        <dbReference type="ChEBI" id="CHEBI:60240"/>
    </ligand>
</feature>
<comment type="similarity">
    <text evidence="2 5">Belongs to the SurE nucleotidase family.</text>
</comment>
<evidence type="ECO:0000313" key="8">
    <source>
        <dbReference type="Proteomes" id="UP000256388"/>
    </source>
</evidence>
<dbReference type="Proteomes" id="UP000256388">
    <property type="component" value="Unassembled WGS sequence"/>
</dbReference>
<comment type="subcellular location">
    <subcellularLocation>
        <location evidence="5">Cytoplasm</location>
    </subcellularLocation>
</comment>
<gene>
    <name evidence="5" type="primary">surE</name>
    <name evidence="7" type="ORF">DFR64_1902</name>
</gene>
<keyword evidence="5" id="KW-0547">Nucleotide-binding</keyword>
<evidence type="ECO:0000256" key="4">
    <source>
        <dbReference type="ARBA" id="ARBA00022801"/>
    </source>
</evidence>
<comment type="caution">
    <text evidence="7">The sequence shown here is derived from an EMBL/GenBank/DDBJ whole genome shotgun (WGS) entry which is preliminary data.</text>
</comment>
<dbReference type="NCBIfam" id="TIGR00087">
    <property type="entry name" value="surE"/>
    <property type="match status" value="1"/>
</dbReference>
<dbReference type="EMBL" id="QUMS01000002">
    <property type="protein sequence ID" value="REG08533.1"/>
    <property type="molecule type" value="Genomic_DNA"/>
</dbReference>
<dbReference type="GO" id="GO:0005737">
    <property type="term" value="C:cytoplasm"/>
    <property type="evidence" value="ECO:0007669"/>
    <property type="project" value="UniProtKB-SubCell"/>
</dbReference>
<feature type="binding site" evidence="5">
    <location>
        <position position="44"/>
    </location>
    <ligand>
        <name>a divalent metal cation</name>
        <dbReference type="ChEBI" id="CHEBI:60240"/>
    </ligand>
</feature>
<evidence type="ECO:0000256" key="2">
    <source>
        <dbReference type="ARBA" id="ARBA00011062"/>
    </source>
</evidence>
<comment type="cofactor">
    <cofactor evidence="5">
        <name>a divalent metal cation</name>
        <dbReference type="ChEBI" id="CHEBI:60240"/>
    </cofactor>
    <text evidence="5">Binds 1 divalent metal cation per subunit.</text>
</comment>
<sequence length="268" mass="29420">MNSQIKQILLSNDDGVDSPGLWAAARALSELGYVTVSAPRDHMSATGRGYQKNSDGRITAKKLNVKDQDWDIYAVGGSPSQSVTHGVMELAPRKPDLVVTGINYGENFGTDVTYSGTVGAALEAAAMGIPALAVSQRLTSEEWDGFPDNVDFSISAYFTKFFAEILLKNSLPEDVDVLNVVVPEGATKDTPWKVTKLARKRYYKPYVIREGKLDEEAKIHSHALELDEIPPDSDMYTVRVERMVAVVPLSLDLTSRVAPDSLEKMLRK</sequence>
<evidence type="ECO:0000256" key="5">
    <source>
        <dbReference type="HAMAP-Rule" id="MF_00060"/>
    </source>
</evidence>
<keyword evidence="4 5" id="KW-0378">Hydrolase</keyword>
<name>A0A3E0AAM3_9CHLR</name>
<evidence type="ECO:0000256" key="3">
    <source>
        <dbReference type="ARBA" id="ARBA00022723"/>
    </source>
</evidence>
<dbReference type="EC" id="3.1.3.5" evidence="5"/>
<dbReference type="GO" id="GO:0046872">
    <property type="term" value="F:metal ion binding"/>
    <property type="evidence" value="ECO:0007669"/>
    <property type="project" value="UniProtKB-UniRule"/>
</dbReference>
<dbReference type="PANTHER" id="PTHR30457:SF0">
    <property type="entry name" value="PHOSPHATASE, PUTATIVE (AFU_ORTHOLOGUE AFUA_4G01070)-RELATED"/>
    <property type="match status" value="1"/>
</dbReference>
<dbReference type="OrthoDB" id="9780815at2"/>
<keyword evidence="5" id="KW-0963">Cytoplasm</keyword>
<dbReference type="GO" id="GO:0008253">
    <property type="term" value="F:5'-nucleotidase activity"/>
    <property type="evidence" value="ECO:0007669"/>
    <property type="project" value="UniProtKB-UniRule"/>
</dbReference>
<evidence type="ECO:0000256" key="1">
    <source>
        <dbReference type="ARBA" id="ARBA00000815"/>
    </source>
</evidence>
<dbReference type="GO" id="GO:0000166">
    <property type="term" value="F:nucleotide binding"/>
    <property type="evidence" value="ECO:0007669"/>
    <property type="project" value="UniProtKB-KW"/>
</dbReference>
<feature type="binding site" evidence="5">
    <location>
        <position position="13"/>
    </location>
    <ligand>
        <name>a divalent metal cation</name>
        <dbReference type="ChEBI" id="CHEBI:60240"/>
    </ligand>
</feature>